<evidence type="ECO:0000256" key="1">
    <source>
        <dbReference type="SAM" id="MobiDB-lite"/>
    </source>
</evidence>
<dbReference type="RefSeq" id="WP_345692887.1">
    <property type="nucleotide sequence ID" value="NZ_BAABIT010000001.1"/>
</dbReference>
<protein>
    <submittedName>
        <fullName evidence="3">Lantibiotic dehydratase</fullName>
    </submittedName>
</protein>
<dbReference type="Proteomes" id="UP001595829">
    <property type="component" value="Unassembled WGS sequence"/>
</dbReference>
<sequence>MALLRIAGMPCDRWTEAGSPALFARVVRHADAAGLRAARARALAERLGAEVVPSPLLAGTARRAVLALRRRLHAGAAPDVADCRLLDRSPAVPPDLAAEARALREADVAAAAEGLALERALADEQVRVAARGWETARTSPLMRAFLDSAAPGLAEDVERRLAEGGSWHDKQLRKRAAYLWRVLARAAAKTTPRGWAGQLAAIDVGEDSTGAAGASVPLWVPSPLTAEAGADGGGASRLGSGPGADGRGASPIAAEAGADGGGGSRPAADPAADGDRPSWLAAGSAADGRGTSWPVPGAAANGDRPSWLATDPAADGSGASWPVPDPAADGRGTSWPVPGAGADGGHPSRPVPGARADGDGAWLVGSGAWVGAVAAGAVENVHLVRARAGVVDLREAGPDTLLVPAPLHFTEPGAVRCWVVEPHAPGRLRQVVLRRTAALQRVLALCAEGPVALGDLEKALSATASGAAPQDPAVLRGFLRHLAARGVLQVCAAPRQRYTAWAEPGVVTTPQALPRPVGAEDGDPAGWFLDSYRRLDATVPAGAAERVERGLRIAARMAALRDTAATSAWPPAEVLAGLTDEPRPVSELLAERLARADGAQPGGAARHRYAGWPAAADPGSGYAAMLAHLAAHAHEDGVDVDDALLDAWGAPPADEALPPWPRDCLLRPLPGPGPLAVLETASAAGVLDARFADGLRTLCGTYGGADAYRAFLASVEREAGVRFVELLVPPLGERAANAVRRPVTTAWWTGDPDPAPYYGGDGGRARYLPLDRITLRRACGRVVAEADGRRVLPVHHATRTPAPPYDVLLRLLLAAGPPPTRSYVRLDGPAAALPGLARVPRVTVGGELVVAPATWRVSRSRLWHAGDPPLAKVRTLALLRRSAGLPRYAFVRTGAEAKPVPVDLASVTAIGLVERLCAQQAGGELLVEEMLPGPGDLVLRDALHGGAPVAAQVLLRLPHGPAAERLAARAAAGLAPVAAAPDVPGRRPPRGRTAGAAITS</sequence>
<keyword evidence="4" id="KW-1185">Reference proteome</keyword>
<name>A0ABV9XMG8_9ACTN</name>
<feature type="region of interest" description="Disordered" evidence="1">
    <location>
        <begin position="980"/>
        <end position="1000"/>
    </location>
</feature>
<dbReference type="InterPro" id="IPR006827">
    <property type="entry name" value="Lant_deHydtase_N"/>
</dbReference>
<feature type="region of interest" description="Disordered" evidence="1">
    <location>
        <begin position="225"/>
        <end position="354"/>
    </location>
</feature>
<evidence type="ECO:0000313" key="4">
    <source>
        <dbReference type="Proteomes" id="UP001595829"/>
    </source>
</evidence>
<feature type="compositionally biased region" description="Gly residues" evidence="1">
    <location>
        <begin position="230"/>
        <end position="246"/>
    </location>
</feature>
<feature type="domain" description="Lantibiotic dehydratase N-terminal" evidence="2">
    <location>
        <begin position="677"/>
        <end position="906"/>
    </location>
</feature>
<feature type="compositionally biased region" description="Low complexity" evidence="1">
    <location>
        <begin position="991"/>
        <end position="1000"/>
    </location>
</feature>
<reference evidence="4" key="1">
    <citation type="journal article" date="2019" name="Int. J. Syst. Evol. Microbiol.">
        <title>The Global Catalogue of Microorganisms (GCM) 10K type strain sequencing project: providing services to taxonomists for standard genome sequencing and annotation.</title>
        <authorList>
            <consortium name="The Broad Institute Genomics Platform"/>
            <consortium name="The Broad Institute Genome Sequencing Center for Infectious Disease"/>
            <person name="Wu L."/>
            <person name="Ma J."/>
        </authorList>
    </citation>
    <scope>NUCLEOTIDE SEQUENCE [LARGE SCALE GENOMIC DNA]</scope>
    <source>
        <strain evidence="4">CGMCC 4.1648</strain>
    </source>
</reference>
<dbReference type="Pfam" id="PF04738">
    <property type="entry name" value="Lant_dehydr_N"/>
    <property type="match status" value="1"/>
</dbReference>
<accession>A0ABV9XMG8</accession>
<organism evidence="3 4">
    <name type="scientific">Streptomyces coeruleoprunus</name>
    <dbReference type="NCBI Taxonomy" id="285563"/>
    <lineage>
        <taxon>Bacteria</taxon>
        <taxon>Bacillati</taxon>
        <taxon>Actinomycetota</taxon>
        <taxon>Actinomycetes</taxon>
        <taxon>Kitasatosporales</taxon>
        <taxon>Streptomycetaceae</taxon>
        <taxon>Streptomyces</taxon>
    </lineage>
</organism>
<proteinExistence type="predicted"/>
<evidence type="ECO:0000313" key="3">
    <source>
        <dbReference type="EMBL" id="MFC5025363.1"/>
    </source>
</evidence>
<gene>
    <name evidence="3" type="ORF">ACFPM3_24875</name>
</gene>
<dbReference type="EMBL" id="JBHSJD010000020">
    <property type="protein sequence ID" value="MFC5025363.1"/>
    <property type="molecule type" value="Genomic_DNA"/>
</dbReference>
<comment type="caution">
    <text evidence="3">The sequence shown here is derived from an EMBL/GenBank/DDBJ whole genome shotgun (WGS) entry which is preliminary data.</text>
</comment>
<evidence type="ECO:0000259" key="2">
    <source>
        <dbReference type="Pfam" id="PF04738"/>
    </source>
</evidence>